<keyword evidence="1" id="KW-1133">Transmembrane helix</keyword>
<organism evidence="2 3">
    <name type="scientific">Symbiodinium pilosum</name>
    <name type="common">Dinoflagellate</name>
    <dbReference type="NCBI Taxonomy" id="2952"/>
    <lineage>
        <taxon>Eukaryota</taxon>
        <taxon>Sar</taxon>
        <taxon>Alveolata</taxon>
        <taxon>Dinophyceae</taxon>
        <taxon>Suessiales</taxon>
        <taxon>Symbiodiniaceae</taxon>
        <taxon>Symbiodinium</taxon>
    </lineage>
</organism>
<feature type="transmembrane region" description="Helical" evidence="1">
    <location>
        <begin position="108"/>
        <end position="124"/>
    </location>
</feature>
<keyword evidence="1" id="KW-0472">Membrane</keyword>
<keyword evidence="1" id="KW-0812">Transmembrane</keyword>
<comment type="caution">
    <text evidence="2">The sequence shown here is derived from an EMBL/GenBank/DDBJ whole genome shotgun (WGS) entry which is preliminary data.</text>
</comment>
<feature type="non-terminal residue" evidence="2">
    <location>
        <position position="1"/>
    </location>
</feature>
<dbReference type="AlphaFoldDB" id="A0A812P7I4"/>
<evidence type="ECO:0000313" key="3">
    <source>
        <dbReference type="Proteomes" id="UP000649617"/>
    </source>
</evidence>
<sequence length="179" mass="19735">EGKTILIAEASNWNQLASTLLWGTFSGLLGMLLGWGLKLWYQHEAHPLLLCVAVLAATLSANARGDTCRMMLNRVGILVCCALLFQWHTVRGNYTFQGNAVRIPYVEQRIVILIVAMFFMLLEVDRVNGLARSQGAQQLSNGFEGRIGDAKCSEAADTARILKEIGKKTESVDFAIHVL</sequence>
<dbReference type="OrthoDB" id="432747at2759"/>
<dbReference type="EMBL" id="CAJNIZ010011570">
    <property type="protein sequence ID" value="CAE7321577.1"/>
    <property type="molecule type" value="Genomic_DNA"/>
</dbReference>
<evidence type="ECO:0000256" key="1">
    <source>
        <dbReference type="SAM" id="Phobius"/>
    </source>
</evidence>
<keyword evidence="3" id="KW-1185">Reference proteome</keyword>
<feature type="non-terminal residue" evidence="2">
    <location>
        <position position="179"/>
    </location>
</feature>
<evidence type="ECO:0000313" key="2">
    <source>
        <dbReference type="EMBL" id="CAE7321577.1"/>
    </source>
</evidence>
<proteinExistence type="predicted"/>
<reference evidence="2" key="1">
    <citation type="submission" date="2021-02" db="EMBL/GenBank/DDBJ databases">
        <authorList>
            <person name="Dougan E. K."/>
            <person name="Rhodes N."/>
            <person name="Thang M."/>
            <person name="Chan C."/>
        </authorList>
    </citation>
    <scope>NUCLEOTIDE SEQUENCE</scope>
</reference>
<feature type="transmembrane region" description="Helical" evidence="1">
    <location>
        <begin position="47"/>
        <end position="64"/>
    </location>
</feature>
<name>A0A812P7I4_SYMPI</name>
<feature type="transmembrane region" description="Helical" evidence="1">
    <location>
        <begin position="20"/>
        <end position="41"/>
    </location>
</feature>
<protein>
    <submittedName>
        <fullName evidence="2">Uncharacterized protein</fullName>
    </submittedName>
</protein>
<accession>A0A812P7I4</accession>
<gene>
    <name evidence="2" type="ORF">SPIL2461_LOCUS7428</name>
</gene>
<feature type="transmembrane region" description="Helical" evidence="1">
    <location>
        <begin position="71"/>
        <end position="88"/>
    </location>
</feature>
<dbReference type="Proteomes" id="UP000649617">
    <property type="component" value="Unassembled WGS sequence"/>
</dbReference>